<proteinExistence type="predicted"/>
<name>A0A222DZ48_9RHOB</name>
<keyword evidence="2" id="KW-1185">Reference proteome</keyword>
<evidence type="ECO:0000313" key="1">
    <source>
        <dbReference type="EMBL" id="ASP19255.1"/>
    </source>
</evidence>
<dbReference type="AlphaFoldDB" id="A0A222DZ48"/>
<evidence type="ECO:0000313" key="2">
    <source>
        <dbReference type="Proteomes" id="UP000203589"/>
    </source>
</evidence>
<organism evidence="1 2">
    <name type="scientific">Antarctobacter heliothermus</name>
    <dbReference type="NCBI Taxonomy" id="74033"/>
    <lineage>
        <taxon>Bacteria</taxon>
        <taxon>Pseudomonadati</taxon>
        <taxon>Pseudomonadota</taxon>
        <taxon>Alphaproteobacteria</taxon>
        <taxon>Rhodobacterales</taxon>
        <taxon>Roseobacteraceae</taxon>
        <taxon>Antarctobacter</taxon>
    </lineage>
</organism>
<dbReference type="KEGG" id="aht:ANTHELSMS3_00535"/>
<dbReference type="RefSeq" id="WP_094033526.1">
    <property type="nucleotide sequence ID" value="NZ_CP022540.1"/>
</dbReference>
<sequence>MRWAIDSGGMFYDFGRISGRNTKSFATERDASYTLTASRESDADLCLDPICTSAAFDRVSAFVKSGQYDNAIKACDQLSALLRR</sequence>
<accession>A0A222DZ48</accession>
<reference evidence="1 2" key="1">
    <citation type="submission" date="2017-07" db="EMBL/GenBank/DDBJ databases">
        <title>Genome Sequence of Antarctobacter heliothermus Strain SMS3 Isolated from a culture of the Diatom Skeletonema marinoi.</title>
        <authorList>
            <person name="Topel M."/>
            <person name="Pinder M.I.M."/>
            <person name="Johansson O.N."/>
            <person name="Kourtchenko O."/>
            <person name="Godhe A."/>
            <person name="Clarke A.K."/>
        </authorList>
    </citation>
    <scope>NUCLEOTIDE SEQUENCE [LARGE SCALE GENOMIC DNA]</scope>
    <source>
        <strain evidence="1 2">SMS3</strain>
    </source>
</reference>
<gene>
    <name evidence="1" type="ORF">ANTHELSMS3_00535</name>
</gene>
<dbReference type="Proteomes" id="UP000203589">
    <property type="component" value="Chromosome"/>
</dbReference>
<protein>
    <submittedName>
        <fullName evidence="1">Uncharacterized protein</fullName>
    </submittedName>
</protein>
<dbReference type="EMBL" id="CP022540">
    <property type="protein sequence ID" value="ASP19255.1"/>
    <property type="molecule type" value="Genomic_DNA"/>
</dbReference>
<dbReference type="OrthoDB" id="9808976at2"/>